<evidence type="ECO:0000313" key="5">
    <source>
        <dbReference type="Proteomes" id="UP000704341"/>
    </source>
</evidence>
<evidence type="ECO:0000313" key="4">
    <source>
        <dbReference type="EMBL" id="MBD5806015.1"/>
    </source>
</evidence>
<dbReference type="Pfam" id="PF12836">
    <property type="entry name" value="HHH_3"/>
    <property type="match status" value="1"/>
</dbReference>
<reference evidence="4 5" key="1">
    <citation type="submission" date="2018-07" db="EMBL/GenBank/DDBJ databases">
        <title>Phylogenomic Insights into understanding Host Adaptation of Lactobacillus reuteri by a novel species, Lactobacillus spp. M31.</title>
        <authorList>
            <person name="Sharma S."/>
            <person name="Patil P."/>
            <person name="Korpole S."/>
            <person name="Patil P.B."/>
        </authorList>
    </citation>
    <scope>NUCLEOTIDE SEQUENCE [LARGE SCALE GENOMIC DNA]</scope>
    <source>
        <strain evidence="4 5">M31</strain>
    </source>
</reference>
<evidence type="ECO:0000259" key="3">
    <source>
        <dbReference type="SMART" id="SM00278"/>
    </source>
</evidence>
<dbReference type="SUPFAM" id="SSF47781">
    <property type="entry name" value="RuvA domain 2-like"/>
    <property type="match status" value="1"/>
</dbReference>
<dbReference type="Proteomes" id="UP000704341">
    <property type="component" value="Unassembled WGS sequence"/>
</dbReference>
<evidence type="ECO:0000256" key="2">
    <source>
        <dbReference type="SAM" id="Phobius"/>
    </source>
</evidence>
<keyword evidence="5" id="KW-1185">Reference proteome</keyword>
<protein>
    <submittedName>
        <fullName evidence="4">Competence protein ComEA</fullName>
    </submittedName>
</protein>
<comment type="caution">
    <text evidence="4">The sequence shown here is derived from an EMBL/GenBank/DDBJ whole genome shotgun (WGS) entry which is preliminary data.</text>
</comment>
<feature type="domain" description="Helix-hairpin-helix DNA-binding motif class 1" evidence="3">
    <location>
        <begin position="187"/>
        <end position="206"/>
    </location>
</feature>
<keyword evidence="2" id="KW-0472">Membrane</keyword>
<proteinExistence type="predicted"/>
<sequence>MQQLMDLWDKYRFHFLILVVITVIAGYLFIGKGQGDHLPASNANAVLASSISSSESSSIKTDPKIVAVDIKGAVQQPGVYQLKADSRVNEALTAAGGPLANADLRQVNLAKQLTDQQMIYIPVVGETPPMSATSNALPTKNESGNSPTINLNTATKEQLCQITGIGDKKADLILQYRQEHGQFKSIDELKEINGFGEKTVAKLKDYLAV</sequence>
<dbReference type="InterPro" id="IPR003583">
    <property type="entry name" value="Hlx-hairpin-Hlx_DNA-bd_motif"/>
</dbReference>
<feature type="domain" description="Helix-hairpin-helix DNA-binding motif class 1" evidence="3">
    <location>
        <begin position="157"/>
        <end position="176"/>
    </location>
</feature>
<dbReference type="RefSeq" id="WP_153930584.1">
    <property type="nucleotide sequence ID" value="NZ_QORN01000007.1"/>
</dbReference>
<feature type="transmembrane region" description="Helical" evidence="2">
    <location>
        <begin position="12"/>
        <end position="30"/>
    </location>
</feature>
<dbReference type="EMBL" id="QORN01000007">
    <property type="protein sequence ID" value="MBD5806015.1"/>
    <property type="molecule type" value="Genomic_DNA"/>
</dbReference>
<organism evidence="4 5">
    <name type="scientific">Limosilactobacillus walteri</name>
    <dbReference type="NCBI Taxonomy" id="2268022"/>
    <lineage>
        <taxon>Bacteria</taxon>
        <taxon>Bacillati</taxon>
        <taxon>Bacillota</taxon>
        <taxon>Bacilli</taxon>
        <taxon>Lactobacillales</taxon>
        <taxon>Lactobacillaceae</taxon>
        <taxon>Limosilactobacillus</taxon>
    </lineage>
</organism>
<dbReference type="InterPro" id="IPR051675">
    <property type="entry name" value="Endo/Exo/Phosphatase_dom_1"/>
</dbReference>
<keyword evidence="2" id="KW-1133">Transmembrane helix</keyword>
<keyword evidence="2" id="KW-0812">Transmembrane</keyword>
<evidence type="ECO:0000256" key="1">
    <source>
        <dbReference type="SAM" id="MobiDB-lite"/>
    </source>
</evidence>
<dbReference type="InterPro" id="IPR019554">
    <property type="entry name" value="Soluble_ligand-bd"/>
</dbReference>
<dbReference type="Gene3D" id="1.10.150.280">
    <property type="entry name" value="AF1531-like domain"/>
    <property type="match status" value="1"/>
</dbReference>
<dbReference type="PANTHER" id="PTHR21180">
    <property type="entry name" value="ENDONUCLEASE/EXONUCLEASE/PHOSPHATASE FAMILY DOMAIN-CONTAINING PROTEIN 1"/>
    <property type="match status" value="1"/>
</dbReference>
<dbReference type="InterPro" id="IPR004509">
    <property type="entry name" value="Competence_ComEA_HhH"/>
</dbReference>
<dbReference type="SMART" id="SM00278">
    <property type="entry name" value="HhH1"/>
    <property type="match status" value="2"/>
</dbReference>
<feature type="region of interest" description="Disordered" evidence="1">
    <location>
        <begin position="131"/>
        <end position="150"/>
    </location>
</feature>
<dbReference type="Pfam" id="PF10531">
    <property type="entry name" value="SLBB"/>
    <property type="match status" value="1"/>
</dbReference>
<dbReference type="InterPro" id="IPR010994">
    <property type="entry name" value="RuvA_2-like"/>
</dbReference>
<dbReference type="NCBIfam" id="TIGR00426">
    <property type="entry name" value="competence protein ComEA helix-hairpin-helix repeat region"/>
    <property type="match status" value="1"/>
</dbReference>
<gene>
    <name evidence="4" type="ORF">DTK66_02625</name>
</gene>
<dbReference type="PANTHER" id="PTHR21180:SF32">
    <property type="entry name" value="ENDONUCLEASE_EXONUCLEASE_PHOSPHATASE FAMILY DOMAIN-CONTAINING PROTEIN 1"/>
    <property type="match status" value="1"/>
</dbReference>
<name>A0ABR8P5M1_9LACO</name>
<accession>A0ABR8P5M1</accession>